<organism evidence="3 4">
    <name type="scientific">Penicillium concentricum</name>
    <dbReference type="NCBI Taxonomy" id="293559"/>
    <lineage>
        <taxon>Eukaryota</taxon>
        <taxon>Fungi</taxon>
        <taxon>Dikarya</taxon>
        <taxon>Ascomycota</taxon>
        <taxon>Pezizomycotina</taxon>
        <taxon>Eurotiomycetes</taxon>
        <taxon>Eurotiomycetidae</taxon>
        <taxon>Eurotiales</taxon>
        <taxon>Aspergillaceae</taxon>
        <taxon>Penicillium</taxon>
    </lineage>
</organism>
<dbReference type="GO" id="GO:0072330">
    <property type="term" value="P:monocarboxylic acid biosynthetic process"/>
    <property type="evidence" value="ECO:0007669"/>
    <property type="project" value="UniProtKB-ARBA"/>
</dbReference>
<sequence length="340" mass="37484">MDPYNTKEAVLQLGLINPEMDEIFKNNPPLDLSSLPPEVLSQGSAVNEKATSDMYSRHGTQEILMSIPMRDGHESEIRVIQPNAQPNTPLIILIYGGGFFSGTNIQLLPWATATAALYGTTVVLPSYRLAPQHKFPISHNDIWDSVKWIAANASSLGADLSKGFVIGGSSAGGNLAIVTAHRAMRENLSPSLTGVVAIVPPCLDEQIVPEKYKHLWVSREQNANSPFCNFQSVDFSPLNSDISLAGMPPTYVQVDGMDTLRDDGLIYEKVLRDHGVATRLDVYPGMPHAHWMWPEHSLSTKSHIDTLSGIGWLLGQELERDEVERLWNTAHQMNNDSITH</sequence>
<dbReference type="OrthoDB" id="408631at2759"/>
<gene>
    <name evidence="3" type="ORF">N7517_011649</name>
</gene>
<dbReference type="Gene3D" id="3.40.50.1820">
    <property type="entry name" value="alpha/beta hydrolase"/>
    <property type="match status" value="1"/>
</dbReference>
<dbReference type="Pfam" id="PF07859">
    <property type="entry name" value="Abhydrolase_3"/>
    <property type="match status" value="1"/>
</dbReference>
<reference evidence="3" key="2">
    <citation type="journal article" date="2023" name="IMA Fungus">
        <title>Comparative genomic study of the Penicillium genus elucidates a diverse pangenome and 15 lateral gene transfer events.</title>
        <authorList>
            <person name="Petersen C."/>
            <person name="Sorensen T."/>
            <person name="Nielsen M.R."/>
            <person name="Sondergaard T.E."/>
            <person name="Sorensen J.L."/>
            <person name="Fitzpatrick D.A."/>
            <person name="Frisvad J.C."/>
            <person name="Nielsen K.L."/>
        </authorList>
    </citation>
    <scope>NUCLEOTIDE SEQUENCE</scope>
    <source>
        <strain evidence="3">IBT 3081</strain>
    </source>
</reference>
<dbReference type="AlphaFoldDB" id="A0A9W9UVL7"/>
<evidence type="ECO:0000259" key="2">
    <source>
        <dbReference type="Pfam" id="PF07859"/>
    </source>
</evidence>
<reference evidence="3" key="1">
    <citation type="submission" date="2022-12" db="EMBL/GenBank/DDBJ databases">
        <authorList>
            <person name="Petersen C."/>
        </authorList>
    </citation>
    <scope>NUCLEOTIDE SEQUENCE</scope>
    <source>
        <strain evidence="3">IBT 3081</strain>
    </source>
</reference>
<dbReference type="GeneID" id="81468555"/>
<keyword evidence="4" id="KW-1185">Reference proteome</keyword>
<protein>
    <submittedName>
        <fullName evidence="3">Lipase/esterase</fullName>
    </submittedName>
</protein>
<name>A0A9W9UVL7_9EURO</name>
<dbReference type="EMBL" id="JAPZBT010000006">
    <property type="protein sequence ID" value="KAJ5357040.1"/>
    <property type="molecule type" value="Genomic_DNA"/>
</dbReference>
<evidence type="ECO:0000256" key="1">
    <source>
        <dbReference type="ARBA" id="ARBA00022801"/>
    </source>
</evidence>
<proteinExistence type="predicted"/>
<dbReference type="InterPro" id="IPR029058">
    <property type="entry name" value="AB_hydrolase_fold"/>
</dbReference>
<dbReference type="GO" id="GO:0017000">
    <property type="term" value="P:antibiotic biosynthetic process"/>
    <property type="evidence" value="ECO:0007669"/>
    <property type="project" value="UniProtKB-ARBA"/>
</dbReference>
<keyword evidence="1" id="KW-0378">Hydrolase</keyword>
<dbReference type="InterPro" id="IPR013094">
    <property type="entry name" value="AB_hydrolase_3"/>
</dbReference>
<evidence type="ECO:0000313" key="4">
    <source>
        <dbReference type="Proteomes" id="UP001147752"/>
    </source>
</evidence>
<dbReference type="SUPFAM" id="SSF53474">
    <property type="entry name" value="alpha/beta-Hydrolases"/>
    <property type="match status" value="1"/>
</dbReference>
<comment type="caution">
    <text evidence="3">The sequence shown here is derived from an EMBL/GenBank/DDBJ whole genome shotgun (WGS) entry which is preliminary data.</text>
</comment>
<dbReference type="GO" id="GO:0016787">
    <property type="term" value="F:hydrolase activity"/>
    <property type="evidence" value="ECO:0007669"/>
    <property type="project" value="UniProtKB-KW"/>
</dbReference>
<dbReference type="RefSeq" id="XP_056575187.1">
    <property type="nucleotide sequence ID" value="XM_056729372.1"/>
</dbReference>
<feature type="domain" description="Alpha/beta hydrolase fold-3" evidence="2">
    <location>
        <begin position="92"/>
        <end position="290"/>
    </location>
</feature>
<dbReference type="PANTHER" id="PTHR48081">
    <property type="entry name" value="AB HYDROLASE SUPERFAMILY PROTEIN C4A8.06C"/>
    <property type="match status" value="1"/>
</dbReference>
<accession>A0A9W9UVL7</accession>
<dbReference type="InterPro" id="IPR050300">
    <property type="entry name" value="GDXG_lipolytic_enzyme"/>
</dbReference>
<dbReference type="Proteomes" id="UP001147752">
    <property type="component" value="Unassembled WGS sequence"/>
</dbReference>
<evidence type="ECO:0000313" key="3">
    <source>
        <dbReference type="EMBL" id="KAJ5357040.1"/>
    </source>
</evidence>